<gene>
    <name evidence="1" type="ORF">GBAR_LOCUS26549</name>
</gene>
<name>A0AA35TJH0_GEOBA</name>
<comment type="caution">
    <text evidence="1">The sequence shown here is derived from an EMBL/GenBank/DDBJ whole genome shotgun (WGS) entry which is preliminary data.</text>
</comment>
<dbReference type="EMBL" id="CASHTH010003695">
    <property type="protein sequence ID" value="CAI8048066.1"/>
    <property type="molecule type" value="Genomic_DNA"/>
</dbReference>
<feature type="non-terminal residue" evidence="1">
    <location>
        <position position="1"/>
    </location>
</feature>
<reference evidence="1" key="1">
    <citation type="submission" date="2023-03" db="EMBL/GenBank/DDBJ databases">
        <authorList>
            <person name="Steffen K."/>
            <person name="Cardenas P."/>
        </authorList>
    </citation>
    <scope>NUCLEOTIDE SEQUENCE</scope>
</reference>
<accession>A0AA35TJH0</accession>
<proteinExistence type="predicted"/>
<protein>
    <submittedName>
        <fullName evidence="1">Uncharacterized protein</fullName>
    </submittedName>
</protein>
<sequence>MFVFGGNVKKTAELRSPILPSIPSIPQGFALSTDVVFAKECAKVMWSLKHHTEQIERMFHLMHQAALCYRYFSFPNTQNISLCQLLQVYMRTSTLSCPVSAL</sequence>
<evidence type="ECO:0000313" key="1">
    <source>
        <dbReference type="EMBL" id="CAI8048066.1"/>
    </source>
</evidence>
<dbReference type="AlphaFoldDB" id="A0AA35TJH0"/>
<evidence type="ECO:0000313" key="2">
    <source>
        <dbReference type="Proteomes" id="UP001174909"/>
    </source>
</evidence>
<keyword evidence="2" id="KW-1185">Reference proteome</keyword>
<organism evidence="1 2">
    <name type="scientific">Geodia barretti</name>
    <name type="common">Barrett's horny sponge</name>
    <dbReference type="NCBI Taxonomy" id="519541"/>
    <lineage>
        <taxon>Eukaryota</taxon>
        <taxon>Metazoa</taxon>
        <taxon>Porifera</taxon>
        <taxon>Demospongiae</taxon>
        <taxon>Heteroscleromorpha</taxon>
        <taxon>Tetractinellida</taxon>
        <taxon>Astrophorina</taxon>
        <taxon>Geodiidae</taxon>
        <taxon>Geodia</taxon>
    </lineage>
</organism>
<dbReference type="Proteomes" id="UP001174909">
    <property type="component" value="Unassembled WGS sequence"/>
</dbReference>